<evidence type="ECO:0000256" key="4">
    <source>
        <dbReference type="SAM" id="MobiDB-lite"/>
    </source>
</evidence>
<dbReference type="InterPro" id="IPR001107">
    <property type="entry name" value="Band_7"/>
</dbReference>
<protein>
    <submittedName>
        <fullName evidence="8">Probable transcriptional regulatory protein WRi_002620</fullName>
    </submittedName>
</protein>
<evidence type="ECO:0000256" key="2">
    <source>
        <dbReference type="ARBA" id="ARBA00008724"/>
    </source>
</evidence>
<dbReference type="NCBIfam" id="NF009044">
    <property type="entry name" value="PRK12378.1"/>
    <property type="match status" value="1"/>
</dbReference>
<dbReference type="HAMAP" id="MF_00693">
    <property type="entry name" value="Transcrip_reg_TACO1"/>
    <property type="match status" value="1"/>
</dbReference>
<dbReference type="InterPro" id="IPR026564">
    <property type="entry name" value="Transcrip_reg_TACO1-like_dom3"/>
</dbReference>
<name>A0A8X6I6D9_TRICU</name>
<comment type="subcellular location">
    <subcellularLocation>
        <location evidence="1">Mitochondrion</location>
    </subcellularLocation>
</comment>
<feature type="domain" description="TACO1/YebC-like N-terminal" evidence="7">
    <location>
        <begin position="5"/>
        <end position="76"/>
    </location>
</feature>
<feature type="domain" description="TACO1/YebC-like second and third" evidence="6">
    <location>
        <begin position="82"/>
        <end position="236"/>
    </location>
</feature>
<gene>
    <name evidence="8" type="primary">WRi_002620</name>
    <name evidence="8" type="ORF">TNCT_336711</name>
</gene>
<evidence type="ECO:0000256" key="1">
    <source>
        <dbReference type="ARBA" id="ARBA00004173"/>
    </source>
</evidence>
<dbReference type="InterPro" id="IPR036013">
    <property type="entry name" value="Band_7/SPFH_dom_sf"/>
</dbReference>
<comment type="similarity">
    <text evidence="2">Belongs to the TACO1 family.</text>
</comment>
<dbReference type="Gene3D" id="3.30.70.980">
    <property type="match status" value="2"/>
</dbReference>
<dbReference type="EMBL" id="BMAO01017529">
    <property type="protein sequence ID" value="GFR16279.1"/>
    <property type="molecule type" value="Genomic_DNA"/>
</dbReference>
<dbReference type="Proteomes" id="UP000887116">
    <property type="component" value="Unassembled WGS sequence"/>
</dbReference>
<dbReference type="Gene3D" id="3.30.479.30">
    <property type="entry name" value="Band 7 domain"/>
    <property type="match status" value="1"/>
</dbReference>
<dbReference type="InterPro" id="IPR049083">
    <property type="entry name" value="TACO1_YebC_N"/>
</dbReference>
<evidence type="ECO:0000313" key="9">
    <source>
        <dbReference type="Proteomes" id="UP000887116"/>
    </source>
</evidence>
<evidence type="ECO:0000256" key="3">
    <source>
        <dbReference type="ARBA" id="ARBA00022490"/>
    </source>
</evidence>
<comment type="caution">
    <text evidence="8">The sequence shown here is derived from an EMBL/GenBank/DDBJ whole genome shotgun (WGS) entry which is preliminary data.</text>
</comment>
<dbReference type="SUPFAM" id="SSF117892">
    <property type="entry name" value="Band 7/SPFH domain"/>
    <property type="match status" value="1"/>
</dbReference>
<dbReference type="GO" id="GO:0005739">
    <property type="term" value="C:mitochondrion"/>
    <property type="evidence" value="ECO:0007669"/>
    <property type="project" value="UniProtKB-SubCell"/>
</dbReference>
<dbReference type="NCBIfam" id="TIGR01033">
    <property type="entry name" value="YebC/PmpR family DNA-binding transcriptional regulator"/>
    <property type="match status" value="1"/>
</dbReference>
<dbReference type="InterPro" id="IPR017856">
    <property type="entry name" value="Integrase-like_N"/>
</dbReference>
<dbReference type="PANTHER" id="PTHR12532">
    <property type="entry name" value="TRANSLATIONAL ACTIVATOR OF CYTOCHROME C OXIDASE 1"/>
    <property type="match status" value="1"/>
</dbReference>
<keyword evidence="9" id="KW-1185">Reference proteome</keyword>
<dbReference type="AlphaFoldDB" id="A0A8X6I6D9"/>
<proteinExistence type="inferred from homology"/>
<accession>A0A8X6I6D9</accession>
<dbReference type="Pfam" id="PF01709">
    <property type="entry name" value="Transcrip_reg"/>
    <property type="match status" value="1"/>
</dbReference>
<dbReference type="Gene3D" id="1.10.10.200">
    <property type="match status" value="1"/>
</dbReference>
<evidence type="ECO:0000259" key="5">
    <source>
        <dbReference type="Pfam" id="PF01145"/>
    </source>
</evidence>
<dbReference type="FunFam" id="1.10.10.200:FF:000002">
    <property type="entry name" value="Probable transcriptional regulatory protein CLM62_37755"/>
    <property type="match status" value="1"/>
</dbReference>
<feature type="region of interest" description="Disordered" evidence="4">
    <location>
        <begin position="1"/>
        <end position="23"/>
    </location>
</feature>
<sequence length="427" mass="48312">MAGHSQFSNIKHRKGTQDAKRSQKFTKLIREITVAAKQGLPDPELNPRLRSAIFAARKENLPKDKIETAIKNATGNVAGENYEEIQYEGHGPSGTALIVHALTNNRNRTASEVRYIFSRKGGNLGETGSVSYLFDHVGLIVYKAEGVNFDDLFSHGIELEVLNVEENDKEGLHVITCEIKDFGKVRDAFYAKFGEPELARLSRQPKDLIEISDKELIDKLSALVEELEDNDDVQYVEVLGLILSLLFLAYDSTIALGVAAVSILTFLQGFFINDPNEARVIEFFGHYIGTYFKSGICVTLPFSSKYIVSLKFQNINTEKIKVNDANGSPIEISAVIVWRVSSPAKAYYNVNNYHEFVFVQSDSVIRELASNYPYDSESDEESLRKNSDKISNELRSMLQQRLDIAGMRLQKQEYRIWRIRPRLHKQC</sequence>
<keyword evidence="3" id="KW-0963">Cytoplasm</keyword>
<evidence type="ECO:0000259" key="6">
    <source>
        <dbReference type="Pfam" id="PF01709"/>
    </source>
</evidence>
<reference evidence="8" key="1">
    <citation type="submission" date="2020-07" db="EMBL/GenBank/DDBJ databases">
        <title>Multicomponent nature underlies the extraordinary mechanical properties of spider dragline silk.</title>
        <authorList>
            <person name="Kono N."/>
            <person name="Nakamura H."/>
            <person name="Mori M."/>
            <person name="Yoshida Y."/>
            <person name="Ohtoshi R."/>
            <person name="Malay A.D."/>
            <person name="Moran D.A.P."/>
            <person name="Tomita M."/>
            <person name="Numata K."/>
            <person name="Arakawa K."/>
        </authorList>
    </citation>
    <scope>NUCLEOTIDE SEQUENCE</scope>
</reference>
<dbReference type="InterPro" id="IPR029072">
    <property type="entry name" value="YebC-like"/>
</dbReference>
<dbReference type="OrthoDB" id="2017544at2759"/>
<evidence type="ECO:0000313" key="8">
    <source>
        <dbReference type="EMBL" id="GFR16279.1"/>
    </source>
</evidence>
<dbReference type="NCBIfam" id="NF001030">
    <property type="entry name" value="PRK00110.1"/>
    <property type="match status" value="1"/>
</dbReference>
<dbReference type="InterPro" id="IPR002876">
    <property type="entry name" value="Transcrip_reg_TACO1-like"/>
</dbReference>
<feature type="domain" description="Band 7" evidence="5">
    <location>
        <begin position="274"/>
        <end position="409"/>
    </location>
</feature>
<dbReference type="Pfam" id="PF01145">
    <property type="entry name" value="Band_7"/>
    <property type="match status" value="1"/>
</dbReference>
<dbReference type="Pfam" id="PF20772">
    <property type="entry name" value="TACO1_YebC_N"/>
    <property type="match status" value="1"/>
</dbReference>
<organism evidence="8 9">
    <name type="scientific">Trichonephila clavata</name>
    <name type="common">Joro spider</name>
    <name type="synonym">Nephila clavata</name>
    <dbReference type="NCBI Taxonomy" id="2740835"/>
    <lineage>
        <taxon>Eukaryota</taxon>
        <taxon>Metazoa</taxon>
        <taxon>Ecdysozoa</taxon>
        <taxon>Arthropoda</taxon>
        <taxon>Chelicerata</taxon>
        <taxon>Arachnida</taxon>
        <taxon>Araneae</taxon>
        <taxon>Araneomorphae</taxon>
        <taxon>Entelegynae</taxon>
        <taxon>Araneoidea</taxon>
        <taxon>Nephilidae</taxon>
        <taxon>Trichonephila</taxon>
    </lineage>
</organism>
<dbReference type="SUPFAM" id="SSF75625">
    <property type="entry name" value="YebC-like"/>
    <property type="match status" value="1"/>
</dbReference>
<dbReference type="InterPro" id="IPR048300">
    <property type="entry name" value="TACO1_YebC-like_2nd/3rd_dom"/>
</dbReference>
<evidence type="ECO:0000259" key="7">
    <source>
        <dbReference type="Pfam" id="PF20772"/>
    </source>
</evidence>
<dbReference type="PANTHER" id="PTHR12532:SF11">
    <property type="match status" value="1"/>
</dbReference>